<sequence>MAGNFKLGGKLILNFGRLGKTRIVVGFEPNTLGCGTMLYTTRLRPPQTIRAFILVLKVKIGKFDRENLKKKSCHTSSELKIQPENLERRWLHTQPIFCF</sequence>
<proteinExistence type="predicted"/>
<accession>A0A8D8QNX8</accession>
<dbReference type="AlphaFoldDB" id="A0A8D8QNX8"/>
<evidence type="ECO:0000313" key="1">
    <source>
        <dbReference type="EMBL" id="CAG6635513.1"/>
    </source>
</evidence>
<protein>
    <submittedName>
        <fullName evidence="1">Uncharacterized protein</fullName>
    </submittedName>
</protein>
<organism evidence="1">
    <name type="scientific">Cacopsylla melanoneura</name>
    <dbReference type="NCBI Taxonomy" id="428564"/>
    <lineage>
        <taxon>Eukaryota</taxon>
        <taxon>Metazoa</taxon>
        <taxon>Ecdysozoa</taxon>
        <taxon>Arthropoda</taxon>
        <taxon>Hexapoda</taxon>
        <taxon>Insecta</taxon>
        <taxon>Pterygota</taxon>
        <taxon>Neoptera</taxon>
        <taxon>Paraneoptera</taxon>
        <taxon>Hemiptera</taxon>
        <taxon>Sternorrhyncha</taxon>
        <taxon>Psylloidea</taxon>
        <taxon>Psyllidae</taxon>
        <taxon>Psyllinae</taxon>
        <taxon>Cacopsylla</taxon>
    </lineage>
</organism>
<reference evidence="1" key="1">
    <citation type="submission" date="2021-05" db="EMBL/GenBank/DDBJ databases">
        <authorList>
            <person name="Alioto T."/>
            <person name="Alioto T."/>
            <person name="Gomez Garrido J."/>
        </authorList>
    </citation>
    <scope>NUCLEOTIDE SEQUENCE</scope>
</reference>
<name>A0A8D8QNX8_9HEMI</name>
<dbReference type="EMBL" id="HBUF01090195">
    <property type="protein sequence ID" value="CAG6635513.1"/>
    <property type="molecule type" value="Transcribed_RNA"/>
</dbReference>